<evidence type="ECO:0000256" key="5">
    <source>
        <dbReference type="ARBA" id="ARBA00022554"/>
    </source>
</evidence>
<feature type="transmembrane region" description="Helical" evidence="10">
    <location>
        <begin position="356"/>
        <end position="381"/>
    </location>
</feature>
<proteinExistence type="inferred from homology"/>
<keyword evidence="6 10" id="KW-1133">Transmembrane helix</keyword>
<evidence type="ECO:0000313" key="13">
    <source>
        <dbReference type="Proteomes" id="UP000023067"/>
    </source>
</evidence>
<accession>Z9JXX1</accession>
<comment type="similarity">
    <text evidence="3">Belongs to the peptidase M28 family.</text>
</comment>
<keyword evidence="12" id="KW-0031">Aminopeptidase</keyword>
<dbReference type="PATRIC" id="fig|396014.3.peg.243"/>
<comment type="caution">
    <text evidence="12">The sequence shown here is derived from an EMBL/GenBank/DDBJ whole genome shotgun (WGS) entry which is preliminary data.</text>
</comment>
<dbReference type="InterPro" id="IPR007484">
    <property type="entry name" value="Peptidase_M28"/>
</dbReference>
<evidence type="ECO:0000313" key="12">
    <source>
        <dbReference type="EMBL" id="EWS82627.1"/>
    </source>
</evidence>
<keyword evidence="12" id="KW-0645">Protease</keyword>
<evidence type="ECO:0000256" key="2">
    <source>
        <dbReference type="ARBA" id="ARBA00004128"/>
    </source>
</evidence>
<reference evidence="12 13" key="1">
    <citation type="submission" date="2014-02" db="EMBL/GenBank/DDBJ databases">
        <title>Genome sequence of Brachybacterium phenoliresistens strain W13A50.</title>
        <authorList>
            <person name="Wang X."/>
        </authorList>
    </citation>
    <scope>NUCLEOTIDE SEQUENCE [LARGE SCALE GENOMIC DNA]</scope>
    <source>
        <strain evidence="12 13">W13A50</strain>
    </source>
</reference>
<evidence type="ECO:0000259" key="11">
    <source>
        <dbReference type="Pfam" id="PF04389"/>
    </source>
</evidence>
<evidence type="ECO:0000256" key="8">
    <source>
        <dbReference type="ARBA" id="ARBA00031512"/>
    </source>
</evidence>
<keyword evidence="5" id="KW-0926">Vacuole</keyword>
<feature type="transmembrane region" description="Helical" evidence="10">
    <location>
        <begin position="518"/>
        <end position="540"/>
    </location>
</feature>
<feature type="transmembrane region" description="Helical" evidence="10">
    <location>
        <begin position="489"/>
        <end position="506"/>
    </location>
</feature>
<dbReference type="GO" id="GO:0008235">
    <property type="term" value="F:metalloexopeptidase activity"/>
    <property type="evidence" value="ECO:0007669"/>
    <property type="project" value="InterPro"/>
</dbReference>
<evidence type="ECO:0000256" key="6">
    <source>
        <dbReference type="ARBA" id="ARBA00022989"/>
    </source>
</evidence>
<feature type="region of interest" description="Disordered" evidence="9">
    <location>
        <begin position="544"/>
        <end position="576"/>
    </location>
</feature>
<feature type="transmembrane region" description="Helical" evidence="10">
    <location>
        <begin position="452"/>
        <end position="469"/>
    </location>
</feature>
<dbReference type="PANTHER" id="PTHR12147:SF58">
    <property type="entry name" value="VACUOLAR MEMBRANE PROTEASE"/>
    <property type="match status" value="1"/>
</dbReference>
<dbReference type="Proteomes" id="UP000023067">
    <property type="component" value="Unassembled WGS sequence"/>
</dbReference>
<sequence length="764" mass="77823">MRIRPGIVPSLLMLVLVLASAGGLLSRGTAAPRDASAPSTVFSAERAAEAVAPVVAVPRPVGSAANAEARAVLAERLEARGFTVEEHEGLGTRAVDDWAVAGYTHSLVATRPGTDPTGTVVLATHIDSVVGAPGAADAGVGLAVILESVRALGDEGRRNDLVVLLVDGEEDGLLGAAAFMDDGSQELRAPVVVLNHEARGTSGRPIVTRTAGPLHEVLPAMPRPEAESLSDALFEIVPNDTDFTEYRDGGWWGADMALIGGSWAYHSPQDTAENLDPSALQHYGDMSLALSQDLLDRDLGELSAAASQSPVMTTMPWGILSVPEMVIRIAAALLILGSVAAVVRARRREAARTGRIALAALLGLLALCAASAAAIGSWMLIASVLAPMTSATVGEPVRPGGLLAAEIALAAAAVSGAWLLARRRGSGAEAATGAAVLLGLLVGVPGLMLPSLLGWLVLPMSLAVILSTLAHRAEDQGARAPAAAGARRAVALGMRVVALAGLGWMLGTQLSTLADFGIASSAGALAGSAVLVLLAAGAVLPTQPAGTPDPTSPATSSPPRVPAAVSPGARRGSGRSRPALLVGVPLIAALALTGAGIARSLDAPHPVQERVSAEVSAQDGSTRWTVRGVTPWGQRLASRTGTSGLAGPEVQVQDAGEGRVRLAVTSRREARTLELRAEGGMLRAVRVEGAEIEDPDGARTLVVTGISPGRTVEIEADVSALDGLTVLDQSDDPSEAAGWSDPGPEISVVQPRVRVAVEVPLEVS</sequence>
<dbReference type="Gene3D" id="3.40.630.10">
    <property type="entry name" value="Zn peptidases"/>
    <property type="match status" value="1"/>
</dbReference>
<dbReference type="Pfam" id="PF04389">
    <property type="entry name" value="Peptidase_M28"/>
    <property type="match status" value="1"/>
</dbReference>
<evidence type="ECO:0000256" key="4">
    <source>
        <dbReference type="ARBA" id="ARBA00017435"/>
    </source>
</evidence>
<keyword evidence="10" id="KW-0812">Transmembrane</keyword>
<keyword evidence="12" id="KW-0378">Hydrolase</keyword>
<feature type="domain" description="Peptidase M28" evidence="11">
    <location>
        <begin position="107"/>
        <end position="289"/>
    </location>
</feature>
<dbReference type="HOGENOM" id="CLU_019249_1_0_11"/>
<keyword evidence="10" id="KW-0472">Membrane</keyword>
<evidence type="ECO:0000256" key="9">
    <source>
        <dbReference type="SAM" id="MobiDB-lite"/>
    </source>
</evidence>
<name>Z9JXX1_9MICO</name>
<dbReference type="GO" id="GO:0004177">
    <property type="term" value="F:aminopeptidase activity"/>
    <property type="evidence" value="ECO:0007669"/>
    <property type="project" value="UniProtKB-KW"/>
</dbReference>
<dbReference type="PANTHER" id="PTHR12147">
    <property type="entry name" value="METALLOPEPTIDASE M28 FAMILY MEMBER"/>
    <property type="match status" value="1"/>
</dbReference>
<organism evidence="12 13">
    <name type="scientific">Brachybacterium phenoliresistens</name>
    <dbReference type="NCBI Taxonomy" id="396014"/>
    <lineage>
        <taxon>Bacteria</taxon>
        <taxon>Bacillati</taxon>
        <taxon>Actinomycetota</taxon>
        <taxon>Actinomycetes</taxon>
        <taxon>Micrococcales</taxon>
        <taxon>Dermabacteraceae</taxon>
        <taxon>Brachybacterium</taxon>
    </lineage>
</organism>
<feature type="transmembrane region" description="Helical" evidence="10">
    <location>
        <begin position="428"/>
        <end position="446"/>
    </location>
</feature>
<dbReference type="AlphaFoldDB" id="Z9JXX1"/>
<dbReference type="GO" id="GO:0006508">
    <property type="term" value="P:proteolysis"/>
    <property type="evidence" value="ECO:0007669"/>
    <property type="project" value="InterPro"/>
</dbReference>
<protein>
    <recommendedName>
        <fullName evidence="4">Vacuolar membrane protease</fullName>
    </recommendedName>
    <alternativeName>
        <fullName evidence="8">FXNA-related family protease 1</fullName>
    </alternativeName>
</protein>
<dbReference type="GO" id="GO:0005774">
    <property type="term" value="C:vacuolar membrane"/>
    <property type="evidence" value="ECO:0007669"/>
    <property type="project" value="UniProtKB-SubCell"/>
</dbReference>
<comment type="function">
    <text evidence="1">May be involved in vacuolar sorting and osmoregulation.</text>
</comment>
<evidence type="ECO:0000256" key="7">
    <source>
        <dbReference type="ARBA" id="ARBA00023180"/>
    </source>
</evidence>
<dbReference type="SUPFAM" id="SSF53187">
    <property type="entry name" value="Zn-dependent exopeptidases"/>
    <property type="match status" value="1"/>
</dbReference>
<gene>
    <name evidence="12" type="ORF">BF93_06220</name>
</gene>
<evidence type="ECO:0000256" key="1">
    <source>
        <dbReference type="ARBA" id="ARBA00003273"/>
    </source>
</evidence>
<keyword evidence="7" id="KW-0325">Glycoprotein</keyword>
<keyword evidence="13" id="KW-1185">Reference proteome</keyword>
<feature type="transmembrane region" description="Helical" evidence="10">
    <location>
        <begin position="401"/>
        <end position="421"/>
    </location>
</feature>
<dbReference type="InterPro" id="IPR045175">
    <property type="entry name" value="M28_fam"/>
</dbReference>
<dbReference type="EMBL" id="JDYK01000002">
    <property type="protein sequence ID" value="EWS82627.1"/>
    <property type="molecule type" value="Genomic_DNA"/>
</dbReference>
<dbReference type="RefSeq" id="WP_051486378.1">
    <property type="nucleotide sequence ID" value="NZ_BAAAOW010000001.1"/>
</dbReference>
<dbReference type="OrthoDB" id="9778250at2"/>
<dbReference type="STRING" id="396014.BF93_06220"/>
<dbReference type="eggNOG" id="COG2234">
    <property type="taxonomic scope" value="Bacteria"/>
</dbReference>
<feature type="transmembrane region" description="Helical" evidence="10">
    <location>
        <begin position="325"/>
        <end position="344"/>
    </location>
</feature>
<evidence type="ECO:0000256" key="10">
    <source>
        <dbReference type="SAM" id="Phobius"/>
    </source>
</evidence>
<feature type="transmembrane region" description="Helical" evidence="10">
    <location>
        <begin position="579"/>
        <end position="598"/>
    </location>
</feature>
<comment type="subcellular location">
    <subcellularLocation>
        <location evidence="2">Vacuole membrane</location>
        <topology evidence="2">Multi-pass membrane protein</topology>
    </subcellularLocation>
</comment>
<evidence type="ECO:0000256" key="3">
    <source>
        <dbReference type="ARBA" id="ARBA00010918"/>
    </source>
</evidence>